<name>A0A6I6J007_9RHOB</name>
<dbReference type="KEGG" id="rom:EI983_07855"/>
<feature type="transmembrane region" description="Helical" evidence="1">
    <location>
        <begin position="99"/>
        <end position="117"/>
    </location>
</feature>
<keyword evidence="3" id="KW-1185">Reference proteome</keyword>
<evidence type="ECO:0000313" key="2">
    <source>
        <dbReference type="EMBL" id="QGX98198.1"/>
    </source>
</evidence>
<dbReference type="InterPro" id="IPR014550">
    <property type="entry name" value="UCP028704_OpgC"/>
</dbReference>
<evidence type="ECO:0000256" key="1">
    <source>
        <dbReference type="SAM" id="Phobius"/>
    </source>
</evidence>
<feature type="transmembrane region" description="Helical" evidence="1">
    <location>
        <begin position="6"/>
        <end position="34"/>
    </location>
</feature>
<reference evidence="3" key="1">
    <citation type="submission" date="2018-12" db="EMBL/GenBank/DDBJ databases">
        <title>Complete genome sequence of Roseovarius sp. MME-070.</title>
        <authorList>
            <person name="Nam Y.-D."/>
            <person name="Kang J."/>
            <person name="Chung W.-H."/>
            <person name="Park Y.S."/>
        </authorList>
    </citation>
    <scope>NUCLEOTIDE SEQUENCE [LARGE SCALE GENOMIC DNA]</scope>
    <source>
        <strain evidence="3">MME-070</strain>
    </source>
</reference>
<feature type="transmembrane region" description="Helical" evidence="1">
    <location>
        <begin position="137"/>
        <end position="155"/>
    </location>
</feature>
<dbReference type="EMBL" id="CP034348">
    <property type="protein sequence ID" value="QGX98198.1"/>
    <property type="molecule type" value="Genomic_DNA"/>
</dbReference>
<organism evidence="2 3">
    <name type="scientific">Roseovarius faecimaris</name>
    <dbReference type="NCBI Taxonomy" id="2494550"/>
    <lineage>
        <taxon>Bacteria</taxon>
        <taxon>Pseudomonadati</taxon>
        <taxon>Pseudomonadota</taxon>
        <taxon>Alphaproteobacteria</taxon>
        <taxon>Rhodobacterales</taxon>
        <taxon>Roseobacteraceae</taxon>
        <taxon>Roseovarius</taxon>
    </lineage>
</organism>
<dbReference type="RefSeq" id="WP_157706830.1">
    <property type="nucleotide sequence ID" value="NZ_CP034348.1"/>
</dbReference>
<keyword evidence="1" id="KW-0812">Transmembrane</keyword>
<gene>
    <name evidence="2" type="ORF">EI983_07855</name>
</gene>
<accession>A0A6I6J007</accession>
<keyword evidence="1" id="KW-0472">Membrane</keyword>
<evidence type="ECO:0008006" key="4">
    <source>
        <dbReference type="Google" id="ProtNLM"/>
    </source>
</evidence>
<feature type="transmembrane region" description="Helical" evidence="1">
    <location>
        <begin position="46"/>
        <end position="66"/>
    </location>
</feature>
<dbReference type="AlphaFoldDB" id="A0A6I6J007"/>
<dbReference type="OrthoDB" id="9814956at2"/>
<feature type="transmembrane region" description="Helical" evidence="1">
    <location>
        <begin position="72"/>
        <end position="92"/>
    </location>
</feature>
<dbReference type="Pfam" id="PF10129">
    <property type="entry name" value="OpgC_C"/>
    <property type="match status" value="1"/>
</dbReference>
<dbReference type="Proteomes" id="UP000428330">
    <property type="component" value="Chromosome"/>
</dbReference>
<keyword evidence="1" id="KW-1133">Transmembrane helix</keyword>
<evidence type="ECO:0000313" key="3">
    <source>
        <dbReference type="Proteomes" id="UP000428330"/>
    </source>
</evidence>
<proteinExistence type="predicted"/>
<sequence length="166" mass="17778">MSIAAILIYTFGGTFGVADPFLRSALLFAPYFFFGVMLRHLPELPVISPVWALAGFTLAQAVYLLIKPPLPVTALLAIVCALAVMALCRWAAEHARLTALTALGAASMAIYLAHTFFSAPLRAVLQKLDITSLPLHVLLGTAIGILGPLALLWVARRTGTRRLLGI</sequence>
<protein>
    <recommendedName>
        <fullName evidence="4">Acyltransferase 3 domain-containing protein</fullName>
    </recommendedName>
</protein>